<keyword evidence="3" id="KW-1185">Reference proteome</keyword>
<dbReference type="AlphaFoldDB" id="A0A0V0Z6Q6"/>
<name>A0A0V0Z6Q6_TRISP</name>
<feature type="transmembrane region" description="Helical" evidence="1">
    <location>
        <begin position="26"/>
        <end position="47"/>
    </location>
</feature>
<proteinExistence type="predicted"/>
<sequence length="55" mass="6542">MYFYTCRLVLLFERFSENSLQSEFEAALTAILLGAVLRFLFAFKVFYTDLSEFIR</sequence>
<dbReference type="EMBL" id="JYDH01002656">
    <property type="protein sequence ID" value="KRY08242.1"/>
    <property type="molecule type" value="Genomic_DNA"/>
</dbReference>
<evidence type="ECO:0000256" key="1">
    <source>
        <dbReference type="SAM" id="Phobius"/>
    </source>
</evidence>
<accession>A0A0V0Z6Q6</accession>
<organism evidence="2 3">
    <name type="scientific">Trichinella spiralis</name>
    <name type="common">Trichina worm</name>
    <dbReference type="NCBI Taxonomy" id="6334"/>
    <lineage>
        <taxon>Eukaryota</taxon>
        <taxon>Metazoa</taxon>
        <taxon>Ecdysozoa</taxon>
        <taxon>Nematoda</taxon>
        <taxon>Enoplea</taxon>
        <taxon>Dorylaimia</taxon>
        <taxon>Trichinellida</taxon>
        <taxon>Trichinellidae</taxon>
        <taxon>Trichinella</taxon>
    </lineage>
</organism>
<evidence type="ECO:0000313" key="2">
    <source>
        <dbReference type="EMBL" id="KRY08242.1"/>
    </source>
</evidence>
<reference evidence="2 3" key="1">
    <citation type="submission" date="2015-01" db="EMBL/GenBank/DDBJ databases">
        <title>Evolution of Trichinella species and genotypes.</title>
        <authorList>
            <person name="Korhonen P.K."/>
            <person name="Edoardo P."/>
            <person name="Giuseppe L.R."/>
            <person name="Gasser R.B."/>
        </authorList>
    </citation>
    <scope>NUCLEOTIDE SEQUENCE [LARGE SCALE GENOMIC DNA]</scope>
    <source>
        <strain evidence="2">ISS3</strain>
    </source>
</reference>
<keyword evidence="1" id="KW-0472">Membrane</keyword>
<dbReference type="InParanoid" id="A0A0V0Z6Q6"/>
<evidence type="ECO:0000313" key="3">
    <source>
        <dbReference type="Proteomes" id="UP000054776"/>
    </source>
</evidence>
<comment type="caution">
    <text evidence="2">The sequence shown here is derived from an EMBL/GenBank/DDBJ whole genome shotgun (WGS) entry which is preliminary data.</text>
</comment>
<dbReference type="Proteomes" id="UP000054776">
    <property type="component" value="Unassembled WGS sequence"/>
</dbReference>
<keyword evidence="1" id="KW-0812">Transmembrane</keyword>
<keyword evidence="1" id="KW-1133">Transmembrane helix</keyword>
<gene>
    <name evidence="2" type="ORF">T01_7994</name>
</gene>
<protein>
    <submittedName>
        <fullName evidence="2">Uncharacterized protein</fullName>
    </submittedName>
</protein>